<evidence type="ECO:0000256" key="3">
    <source>
        <dbReference type="ARBA" id="ARBA00024195"/>
    </source>
</evidence>
<dbReference type="VEuPathDB" id="VectorBase:CSON014866"/>
<dbReference type="EMBL" id="UFQT01000880">
    <property type="protein sequence ID" value="SSX27799.1"/>
    <property type="molecule type" value="Genomic_DNA"/>
</dbReference>
<keyword evidence="1" id="KW-1015">Disulfide bond</keyword>
<dbReference type="Pfam" id="PF00089">
    <property type="entry name" value="Trypsin"/>
    <property type="match status" value="2"/>
</dbReference>
<dbReference type="GO" id="GO:0004252">
    <property type="term" value="F:serine-type endopeptidase activity"/>
    <property type="evidence" value="ECO:0007669"/>
    <property type="project" value="InterPro"/>
</dbReference>
<evidence type="ECO:0000256" key="5">
    <source>
        <dbReference type="SAM" id="SignalP"/>
    </source>
</evidence>
<feature type="domain" description="Peptidase S1" evidence="6">
    <location>
        <begin position="92"/>
        <end position="366"/>
    </location>
</feature>
<dbReference type="PROSITE" id="PS50240">
    <property type="entry name" value="TRYPSIN_DOM"/>
    <property type="match status" value="2"/>
</dbReference>
<dbReference type="Pfam" id="PF18399">
    <property type="entry name" value="CLIP_SPH_Scar"/>
    <property type="match status" value="2"/>
</dbReference>
<evidence type="ECO:0000313" key="7">
    <source>
        <dbReference type="EMBL" id="SSX07459.1"/>
    </source>
</evidence>
<dbReference type="AlphaFoldDB" id="A0A336MFV7"/>
<dbReference type="InterPro" id="IPR051487">
    <property type="entry name" value="Ser/Thr_Proteases_Immune/Dev"/>
</dbReference>
<reference evidence="8" key="2">
    <citation type="submission" date="2018-07" db="EMBL/GenBank/DDBJ databases">
        <authorList>
            <person name="Quirk P.G."/>
            <person name="Krulwich T.A."/>
        </authorList>
    </citation>
    <scope>NUCLEOTIDE SEQUENCE</scope>
</reference>
<keyword evidence="2" id="KW-0325">Glycoprotein</keyword>
<evidence type="ECO:0000259" key="6">
    <source>
        <dbReference type="PROSITE" id="PS50240"/>
    </source>
</evidence>
<dbReference type="InterPro" id="IPR040973">
    <property type="entry name" value="CLIP_SPH_Scar"/>
</dbReference>
<protein>
    <submittedName>
        <fullName evidence="8">CSON014866 protein</fullName>
    </submittedName>
</protein>
<feature type="domain" description="Peptidase S1" evidence="6">
    <location>
        <begin position="546"/>
        <end position="805"/>
    </location>
</feature>
<evidence type="ECO:0000256" key="2">
    <source>
        <dbReference type="ARBA" id="ARBA00023180"/>
    </source>
</evidence>
<organism evidence="8">
    <name type="scientific">Culicoides sonorensis</name>
    <name type="common">Biting midge</name>
    <dbReference type="NCBI Taxonomy" id="179676"/>
    <lineage>
        <taxon>Eukaryota</taxon>
        <taxon>Metazoa</taxon>
        <taxon>Ecdysozoa</taxon>
        <taxon>Arthropoda</taxon>
        <taxon>Hexapoda</taxon>
        <taxon>Insecta</taxon>
        <taxon>Pterygota</taxon>
        <taxon>Neoptera</taxon>
        <taxon>Endopterygota</taxon>
        <taxon>Diptera</taxon>
        <taxon>Nematocera</taxon>
        <taxon>Chironomoidea</taxon>
        <taxon>Ceratopogonidae</taxon>
        <taxon>Ceratopogoninae</taxon>
        <taxon>Culicoides</taxon>
        <taxon>Monoculicoides</taxon>
    </lineage>
</organism>
<dbReference type="InterPro" id="IPR001254">
    <property type="entry name" value="Trypsin_dom"/>
</dbReference>
<evidence type="ECO:0000256" key="4">
    <source>
        <dbReference type="SAM" id="MobiDB-lite"/>
    </source>
</evidence>
<reference evidence="7" key="1">
    <citation type="submission" date="2018-04" db="EMBL/GenBank/DDBJ databases">
        <authorList>
            <person name="Go L.Y."/>
            <person name="Mitchell J.A."/>
        </authorList>
    </citation>
    <scope>NUCLEOTIDE SEQUENCE</scope>
    <source>
        <tissue evidence="7">Whole organism</tissue>
    </source>
</reference>
<evidence type="ECO:0000256" key="1">
    <source>
        <dbReference type="ARBA" id="ARBA00023157"/>
    </source>
</evidence>
<dbReference type="SUPFAM" id="SSF50494">
    <property type="entry name" value="Trypsin-like serine proteases"/>
    <property type="match status" value="2"/>
</dbReference>
<comment type="similarity">
    <text evidence="3">Belongs to the peptidase S1 family. CLIP subfamily.</text>
</comment>
<feature type="region of interest" description="Disordered" evidence="4">
    <location>
        <begin position="522"/>
        <end position="552"/>
    </location>
</feature>
<accession>A0A336MFV7</accession>
<dbReference type="SMART" id="SM00020">
    <property type="entry name" value="Tryp_SPc"/>
    <property type="match status" value="1"/>
</dbReference>
<sequence length="810" mass="88657">MLKLLIGVLLCVGSSYGQSPFGIYTFKCSAAMVCVDLIDCDQSGMISKNANSLTEEQAVFRFNPCKKPDGNRGVCCRDPEYKDDWPTGPKPPGPGTIGDDYCPPPLVKLPNKSCGCNSPQIVLPDGTCGTARTGSSGCPSRNRTAMLDLVYKPYDSSDFEAGAGEFPWQGAYLHHNSIIYKPSDLIVVVGVYNIANLNAVANKPPQSSVIKHIAFDPNYSSSTGKYDIALLHLVNRVKYNYYTKAICLDNFYAIPFENYDDCVVTGWGNADTVHYVDVDLLSEAECKKSVPGFDAKAMACAKPNHEVCGLVEFGGGLHCRETRKRNKPSSDVYLLKGTYSAVTSCDSSQVITFSRIDFDWFKEALYNPLKYPLRDCYPNHAAMYCVDRIDCNKSRMIAKNVNAVTEEEAVFRFMACKKPDGGRGVCCQDPNYKDDWPTVPGTCDPPNVRFDDGRCVTPPTPPPGSCPPPLIKLLNGSCGCKPPKVLLPSETTITTTPTPPDEKCKPPKVLLPSGECGQNDTTIIVIPPPPTPTTTPTTPTGSPKTARDGECTTRNRQAKFAKASYNTTNFEAGAGEFPWHGAVFKSPNEFLCSCSFTPGSTCTTTASCVEDYQPSELKVVVGVYNKANLEAVSDQPPKSSVVKNIAFDPQYSSSTGKYDIAILHLKNNIDVNNYIKEICIDERGAIYLENNNDCVVTGWGNGTSKTLHYVNVDLLSEAECKKSVPGFDAEAMACGRPEQEVCRYVEFGSGLQCRDQKDRNKEPARDHYYLKGTYSAVTSCDRSQVMTFSTINVNQFYEALDNPDKFPLKG</sequence>
<dbReference type="Gene3D" id="2.40.10.10">
    <property type="entry name" value="Trypsin-like serine proteases"/>
    <property type="match status" value="3"/>
</dbReference>
<dbReference type="InterPro" id="IPR043504">
    <property type="entry name" value="Peptidase_S1_PA_chymotrypsin"/>
</dbReference>
<name>A0A336MFV7_CULSO</name>
<proteinExistence type="inferred from homology"/>
<gene>
    <name evidence="8" type="primary">CSON014866</name>
</gene>
<feature type="signal peptide" evidence="5">
    <location>
        <begin position="1"/>
        <end position="17"/>
    </location>
</feature>
<dbReference type="InterPro" id="IPR009003">
    <property type="entry name" value="Peptidase_S1_PA"/>
</dbReference>
<feature type="chain" id="PRO_5036062378" evidence="5">
    <location>
        <begin position="18"/>
        <end position="810"/>
    </location>
</feature>
<dbReference type="EMBL" id="UFQS01000880">
    <property type="protein sequence ID" value="SSX07459.1"/>
    <property type="molecule type" value="Genomic_DNA"/>
</dbReference>
<dbReference type="GO" id="GO:0006508">
    <property type="term" value="P:proteolysis"/>
    <property type="evidence" value="ECO:0007669"/>
    <property type="project" value="InterPro"/>
</dbReference>
<dbReference type="PANTHER" id="PTHR24256">
    <property type="entry name" value="TRYPTASE-RELATED"/>
    <property type="match status" value="1"/>
</dbReference>
<keyword evidence="5" id="KW-0732">Signal</keyword>
<evidence type="ECO:0000313" key="8">
    <source>
        <dbReference type="EMBL" id="SSX27799.1"/>
    </source>
</evidence>